<feature type="domain" description="Pectinesterase catalytic" evidence="6">
    <location>
        <begin position="127"/>
        <end position="211"/>
    </location>
</feature>
<dbReference type="Gene3D" id="1.20.140.40">
    <property type="entry name" value="Invertase/pectin methylesterase inhibitor family protein"/>
    <property type="match status" value="1"/>
</dbReference>
<comment type="similarity">
    <text evidence="2">In the N-terminal section; belongs to the PMEI family.</text>
</comment>
<dbReference type="GO" id="GO:0030599">
    <property type="term" value="F:pectinesterase activity"/>
    <property type="evidence" value="ECO:0007669"/>
    <property type="project" value="InterPro"/>
</dbReference>
<comment type="similarity">
    <text evidence="3">In the C-terminal section; belongs to the pectinesterase family.</text>
</comment>
<evidence type="ECO:0000259" key="7">
    <source>
        <dbReference type="Pfam" id="PF04043"/>
    </source>
</evidence>
<reference evidence="9" key="2">
    <citation type="submission" date="2025-08" db="UniProtKB">
        <authorList>
            <consortium name="RefSeq"/>
        </authorList>
    </citation>
    <scope>IDENTIFICATION</scope>
    <source>
        <tissue evidence="9">Young leaves</tissue>
    </source>
</reference>
<evidence type="ECO:0000256" key="5">
    <source>
        <dbReference type="ARBA" id="ARBA00023085"/>
    </source>
</evidence>
<dbReference type="InterPro" id="IPR000070">
    <property type="entry name" value="Pectinesterase_cat"/>
</dbReference>
<comment type="pathway">
    <text evidence="1">Glycan metabolism; pectin degradation; 2-dehydro-3-deoxy-D-gluconate from pectin: step 1/5.</text>
</comment>
<dbReference type="Pfam" id="PF01095">
    <property type="entry name" value="Pectinesterase"/>
    <property type="match status" value="1"/>
</dbReference>
<evidence type="ECO:0000256" key="2">
    <source>
        <dbReference type="ARBA" id="ARBA00006027"/>
    </source>
</evidence>
<dbReference type="GeneID" id="103718267"/>
<dbReference type="InterPro" id="IPR012334">
    <property type="entry name" value="Pectin_lyas_fold"/>
</dbReference>
<dbReference type="SUPFAM" id="SSF51126">
    <property type="entry name" value="Pectin lyase-like"/>
    <property type="match status" value="1"/>
</dbReference>
<dbReference type="Gene3D" id="2.160.20.10">
    <property type="entry name" value="Single-stranded right-handed beta-helix, Pectin lyase-like"/>
    <property type="match status" value="1"/>
</dbReference>
<keyword evidence="4" id="KW-0378">Hydrolase</keyword>
<evidence type="ECO:0000256" key="4">
    <source>
        <dbReference type="ARBA" id="ARBA00022801"/>
    </source>
</evidence>
<proteinExistence type="inferred from homology"/>
<keyword evidence="8" id="KW-1185">Reference proteome</keyword>
<protein>
    <submittedName>
        <fullName evidence="9">Pectinesterase/pectinesterase inhibitor PPE8B isoform X1</fullName>
    </submittedName>
</protein>
<dbReference type="PANTHER" id="PTHR31707">
    <property type="entry name" value="PECTINESTERASE"/>
    <property type="match status" value="1"/>
</dbReference>
<evidence type="ECO:0000259" key="6">
    <source>
        <dbReference type="Pfam" id="PF01095"/>
    </source>
</evidence>
<dbReference type="SUPFAM" id="SSF101148">
    <property type="entry name" value="Plant invertase/pectin methylesterase inhibitor"/>
    <property type="match status" value="1"/>
</dbReference>
<dbReference type="Pfam" id="PF04043">
    <property type="entry name" value="PMEI"/>
    <property type="match status" value="1"/>
</dbReference>
<evidence type="ECO:0000256" key="1">
    <source>
        <dbReference type="ARBA" id="ARBA00005184"/>
    </source>
</evidence>
<sequence length="219" mass="23722">MSNLVGAVNGSRLGHAINDCLQLLQLSSDELHWALGSVSGNGSITARSKANVVAWLTAALTNQDTCLRGLLEVADFFELIYEQCVKMVEASIERAPTDSSNISIVADDAMASLHGLIESPVNGTGVDVVVATDGNRNFTTITEAVRSAPDYSDKRYVIYGKKGIYEEHVVVPRQKKNLMILGDSMFDTIITGNRRNYDGWSTFGSASFGESSTLLFSLY</sequence>
<dbReference type="AlphaFoldDB" id="A0A8B9ACE3"/>
<feature type="domain" description="Pectinesterase inhibitor" evidence="7">
    <location>
        <begin position="15"/>
        <end position="74"/>
    </location>
</feature>
<evidence type="ECO:0000313" key="9">
    <source>
        <dbReference type="RefSeq" id="XP_038980889.1"/>
    </source>
</evidence>
<evidence type="ECO:0000256" key="3">
    <source>
        <dbReference type="ARBA" id="ARBA00007786"/>
    </source>
</evidence>
<dbReference type="GO" id="GO:0042545">
    <property type="term" value="P:cell wall modification"/>
    <property type="evidence" value="ECO:0007669"/>
    <property type="project" value="InterPro"/>
</dbReference>
<gene>
    <name evidence="9" type="primary">LOC103718267</name>
</gene>
<organism evidence="8 9">
    <name type="scientific">Phoenix dactylifera</name>
    <name type="common">Date palm</name>
    <dbReference type="NCBI Taxonomy" id="42345"/>
    <lineage>
        <taxon>Eukaryota</taxon>
        <taxon>Viridiplantae</taxon>
        <taxon>Streptophyta</taxon>
        <taxon>Embryophyta</taxon>
        <taxon>Tracheophyta</taxon>
        <taxon>Spermatophyta</taxon>
        <taxon>Magnoliopsida</taxon>
        <taxon>Liliopsida</taxon>
        <taxon>Arecaceae</taxon>
        <taxon>Coryphoideae</taxon>
        <taxon>Phoeniceae</taxon>
        <taxon>Phoenix</taxon>
    </lineage>
</organism>
<reference evidence="8" key="1">
    <citation type="journal article" date="2019" name="Nat. Commun.">
        <title>Genome-wide association mapping of date palm fruit traits.</title>
        <authorList>
            <person name="Hazzouri K.M."/>
            <person name="Gros-Balthazard M."/>
            <person name="Flowers J.M."/>
            <person name="Copetti D."/>
            <person name="Lemansour A."/>
            <person name="Lebrun M."/>
            <person name="Masmoudi K."/>
            <person name="Ferrand S."/>
            <person name="Dhar M.I."/>
            <person name="Fresquez Z.A."/>
            <person name="Rosas U."/>
            <person name="Zhang J."/>
            <person name="Talag J."/>
            <person name="Lee S."/>
            <person name="Kudrna D."/>
            <person name="Powell R.F."/>
            <person name="Leitch I.J."/>
            <person name="Krueger R.R."/>
            <person name="Wing R.A."/>
            <person name="Amiri K.M.A."/>
            <person name="Purugganan M.D."/>
        </authorList>
    </citation>
    <scope>NUCLEOTIDE SEQUENCE [LARGE SCALE GENOMIC DNA]</scope>
    <source>
        <strain evidence="8">cv. Khalas</strain>
    </source>
</reference>
<dbReference type="Proteomes" id="UP000228380">
    <property type="component" value="Chromosome 3"/>
</dbReference>
<name>A0A8B9ACE3_PHODC</name>
<dbReference type="InterPro" id="IPR011050">
    <property type="entry name" value="Pectin_lyase_fold/virulence"/>
</dbReference>
<accession>A0A8B9ACE3</accession>
<dbReference type="OrthoDB" id="2019149at2759"/>
<dbReference type="InterPro" id="IPR035513">
    <property type="entry name" value="Invertase/methylesterase_inhib"/>
</dbReference>
<dbReference type="UniPathway" id="UPA00545">
    <property type="reaction ID" value="UER00823"/>
</dbReference>
<dbReference type="RefSeq" id="XP_038980889.1">
    <property type="nucleotide sequence ID" value="XM_039124961.1"/>
</dbReference>
<dbReference type="InterPro" id="IPR006501">
    <property type="entry name" value="Pectinesterase_inhib_dom"/>
</dbReference>
<keyword evidence="5" id="KW-0063">Aspartyl esterase</keyword>
<dbReference type="GO" id="GO:0045490">
    <property type="term" value="P:pectin catabolic process"/>
    <property type="evidence" value="ECO:0007669"/>
    <property type="project" value="UniProtKB-UniPathway"/>
</dbReference>
<dbReference type="GO" id="GO:0004857">
    <property type="term" value="F:enzyme inhibitor activity"/>
    <property type="evidence" value="ECO:0007669"/>
    <property type="project" value="InterPro"/>
</dbReference>
<evidence type="ECO:0000313" key="8">
    <source>
        <dbReference type="Proteomes" id="UP000228380"/>
    </source>
</evidence>